<dbReference type="OrthoDB" id="6766775at2759"/>
<accession>A0A9P0D7W2</accession>
<dbReference type="PANTHER" id="PTHR21694">
    <property type="entry name" value="COILED-COIL DOMAIN-CONTAINING PROTEIN 63"/>
    <property type="match status" value="1"/>
</dbReference>
<dbReference type="Pfam" id="PF21773">
    <property type="entry name" value="ODAD1_CC"/>
    <property type="match status" value="1"/>
</dbReference>
<dbReference type="EMBL" id="OV651818">
    <property type="protein sequence ID" value="CAH1111843.1"/>
    <property type="molecule type" value="Genomic_DNA"/>
</dbReference>
<keyword evidence="1 2" id="KW-0175">Coiled coil</keyword>
<organism evidence="4 5">
    <name type="scientific">Psylliodes chrysocephalus</name>
    <dbReference type="NCBI Taxonomy" id="3402493"/>
    <lineage>
        <taxon>Eukaryota</taxon>
        <taxon>Metazoa</taxon>
        <taxon>Ecdysozoa</taxon>
        <taxon>Arthropoda</taxon>
        <taxon>Hexapoda</taxon>
        <taxon>Insecta</taxon>
        <taxon>Pterygota</taxon>
        <taxon>Neoptera</taxon>
        <taxon>Endopterygota</taxon>
        <taxon>Coleoptera</taxon>
        <taxon>Polyphaga</taxon>
        <taxon>Cucujiformia</taxon>
        <taxon>Chrysomeloidea</taxon>
        <taxon>Chrysomelidae</taxon>
        <taxon>Galerucinae</taxon>
        <taxon>Alticini</taxon>
        <taxon>Psylliodes</taxon>
    </lineage>
</organism>
<name>A0A9P0D7W2_9CUCU</name>
<feature type="coiled-coil region" evidence="2">
    <location>
        <begin position="28"/>
        <end position="76"/>
    </location>
</feature>
<gene>
    <name evidence="4" type="ORF">PSYICH_LOCUS12837</name>
</gene>
<evidence type="ECO:0000256" key="2">
    <source>
        <dbReference type="SAM" id="Coils"/>
    </source>
</evidence>
<proteinExistence type="predicted"/>
<keyword evidence="5" id="KW-1185">Reference proteome</keyword>
<feature type="domain" description="ODAD1 central coiled coil region" evidence="3">
    <location>
        <begin position="33"/>
        <end position="311"/>
    </location>
</feature>
<dbReference type="AlphaFoldDB" id="A0A9P0D7W2"/>
<feature type="coiled-coil region" evidence="2">
    <location>
        <begin position="218"/>
        <end position="277"/>
    </location>
</feature>
<sequence length="363" mass="42843">MIHFRLEAEIRKLRPDTVVTDQDYDTRLKSGKRNIKVLKDRLENAIKRFCALLAENKRLREEIDHLLKERARYNVIWEKMLKEMQIRKKYMIELIEQATVAFDQREEWCSKLAALKKRAQGDYLAHTEEMREIQRKLDHDFTLREFLSVKGQKRVLKDLEEKDKKKKESQVQNLENQIIQLENTMDQIQKFCGEDDVSKIATLYLKQEEENFALFNYVNELNHEIELLGEALSEIQQKIDEQIELAKLKAQERQKTLDLLKSELETVTKQRIEDEEQVRLTELKLTSVLLGIEEVFDLLKCDRGPILGLLGNNAAINLFNVKIYLGTIEKKISGLITRLYFAEKAMMTQFKKFHRGNFVPAIN</sequence>
<feature type="coiled-coil region" evidence="2">
    <location>
        <begin position="116"/>
        <end position="191"/>
    </location>
</feature>
<dbReference type="Proteomes" id="UP001153636">
    <property type="component" value="Chromosome 6"/>
</dbReference>
<evidence type="ECO:0000256" key="1">
    <source>
        <dbReference type="ARBA" id="ARBA00023054"/>
    </source>
</evidence>
<dbReference type="InterPro" id="IPR051876">
    <property type="entry name" value="ODA-DC/CCD"/>
</dbReference>
<dbReference type="PANTHER" id="PTHR21694:SF18">
    <property type="entry name" value="COILED-COIL DOMAIN-CONTAINING PROTEIN 63"/>
    <property type="match status" value="1"/>
</dbReference>
<protein>
    <recommendedName>
        <fullName evidence="3">ODAD1 central coiled coil region domain-containing protein</fullName>
    </recommendedName>
</protein>
<evidence type="ECO:0000313" key="5">
    <source>
        <dbReference type="Proteomes" id="UP001153636"/>
    </source>
</evidence>
<evidence type="ECO:0000313" key="4">
    <source>
        <dbReference type="EMBL" id="CAH1111843.1"/>
    </source>
</evidence>
<reference evidence="4" key="1">
    <citation type="submission" date="2022-01" db="EMBL/GenBank/DDBJ databases">
        <authorList>
            <person name="King R."/>
        </authorList>
    </citation>
    <scope>NUCLEOTIDE SEQUENCE</scope>
</reference>
<dbReference type="InterPro" id="IPR049258">
    <property type="entry name" value="ODAD1_CC"/>
</dbReference>
<evidence type="ECO:0000259" key="3">
    <source>
        <dbReference type="Pfam" id="PF21773"/>
    </source>
</evidence>